<evidence type="ECO:0000256" key="2">
    <source>
        <dbReference type="SAM" id="MobiDB-lite"/>
    </source>
</evidence>
<feature type="compositionally biased region" description="Pro residues" evidence="2">
    <location>
        <begin position="157"/>
        <end position="180"/>
    </location>
</feature>
<feature type="region of interest" description="Disordered" evidence="2">
    <location>
        <begin position="253"/>
        <end position="272"/>
    </location>
</feature>
<dbReference type="SMART" id="SM00498">
    <property type="entry name" value="FH2"/>
    <property type="match status" value="1"/>
</dbReference>
<feature type="compositionally biased region" description="Gly residues" evidence="2">
    <location>
        <begin position="144"/>
        <end position="155"/>
    </location>
</feature>
<protein>
    <submittedName>
        <fullName evidence="4">FMN2-like protein</fullName>
    </submittedName>
</protein>
<evidence type="ECO:0000259" key="3">
    <source>
        <dbReference type="SMART" id="SM00498"/>
    </source>
</evidence>
<reference evidence="4" key="1">
    <citation type="submission" date="2022-11" db="EMBL/GenBank/DDBJ databases">
        <title>Centuries of genome instability and evolution in soft-shell clam transmissible cancer (bioRxiv).</title>
        <authorList>
            <person name="Hart S.F.M."/>
            <person name="Yonemitsu M.A."/>
            <person name="Giersch R.M."/>
            <person name="Beal B.F."/>
            <person name="Arriagada G."/>
            <person name="Davis B.W."/>
            <person name="Ostrander E.A."/>
            <person name="Goff S.P."/>
            <person name="Metzger M.J."/>
        </authorList>
    </citation>
    <scope>NUCLEOTIDE SEQUENCE</scope>
    <source>
        <strain evidence="4">MELC-2E11</strain>
        <tissue evidence="4">Siphon/mantle</tissue>
    </source>
</reference>
<proteinExistence type="inferred from homology"/>
<evidence type="ECO:0000313" key="4">
    <source>
        <dbReference type="EMBL" id="WAR18732.1"/>
    </source>
</evidence>
<dbReference type="InterPro" id="IPR042201">
    <property type="entry name" value="FH2_Formin_sf"/>
</dbReference>
<dbReference type="Pfam" id="PF02181">
    <property type="entry name" value="FH2"/>
    <property type="match status" value="1"/>
</dbReference>
<organism evidence="4 5">
    <name type="scientific">Mya arenaria</name>
    <name type="common">Soft-shell clam</name>
    <dbReference type="NCBI Taxonomy" id="6604"/>
    <lineage>
        <taxon>Eukaryota</taxon>
        <taxon>Metazoa</taxon>
        <taxon>Spiralia</taxon>
        <taxon>Lophotrochozoa</taxon>
        <taxon>Mollusca</taxon>
        <taxon>Bivalvia</taxon>
        <taxon>Autobranchia</taxon>
        <taxon>Heteroconchia</taxon>
        <taxon>Euheterodonta</taxon>
        <taxon>Imparidentia</taxon>
        <taxon>Neoheterodontei</taxon>
        <taxon>Myida</taxon>
        <taxon>Myoidea</taxon>
        <taxon>Myidae</taxon>
        <taxon>Mya</taxon>
    </lineage>
</organism>
<name>A0ABY7FCH8_MYAAR</name>
<evidence type="ECO:0000256" key="1">
    <source>
        <dbReference type="ARBA" id="ARBA00005271"/>
    </source>
</evidence>
<dbReference type="SUPFAM" id="SSF101447">
    <property type="entry name" value="Formin homology 2 domain (FH2 domain)"/>
    <property type="match status" value="1"/>
</dbReference>
<sequence length="527" mass="60394">MDSIQHLEYLYHKAMCQKRRNAPPSPPPSTDSGADHNGVLDRARQEYESRLQQAMERIVVLQRDVDKYRQLAGIEKLTQNALSEADRAQQEAGLHLDGVQTNGFPSTGSRYHPGEVNAALKPQGEMLMDLDATSESETSSLGGSSVGGSSVGEGGVPLPPPPPPPPLPGMIPPPPPPPSNMMPVQKAKKPVVHPKNPMKPLFWNRLQVDELKSTKNKQFLERPLLWEEIQELNIDITELDTLFSKTNIEPSRRLFSNKPKSKAKQRGDSEELKKLREYVKKHPDTPLDKPDQFVYDLSLIPDYAERIFCFIFREAFHDSISVIETKMTNLRMTCQDNSTSLLHFTVQQFIRKFEKGDAGTDKVRFPLPDPSDLQQGASVCFTELEKELVRIKKDFEAAEDRMDTVVRSAQEQTYLLQPFKDIMTDFFHKGKKELAEQEENLADGKRLFEETVLFFCVKPEGGKKEVTPENFFEKWYTFCQDFKDTWKKEQQRLVKIRIRENEVRVKQLQQRLTKQPVRTRTRTRGGL</sequence>
<dbReference type="Proteomes" id="UP001164746">
    <property type="component" value="Chromosome 11"/>
</dbReference>
<feature type="region of interest" description="Disordered" evidence="2">
    <location>
        <begin position="132"/>
        <end position="184"/>
    </location>
</feature>
<dbReference type="Gene3D" id="1.20.58.2220">
    <property type="entry name" value="Formin, FH2 domain"/>
    <property type="match status" value="3"/>
</dbReference>
<dbReference type="PANTHER" id="PTHR45920">
    <property type="entry name" value="FORMIN HOMOLOGY 2 DOMAIN CONTAINING, ISOFORM I"/>
    <property type="match status" value="1"/>
</dbReference>
<dbReference type="EMBL" id="CP111022">
    <property type="protein sequence ID" value="WAR18732.1"/>
    <property type="molecule type" value="Genomic_DNA"/>
</dbReference>
<feature type="non-terminal residue" evidence="4">
    <location>
        <position position="527"/>
    </location>
</feature>
<evidence type="ECO:0000313" key="5">
    <source>
        <dbReference type="Proteomes" id="UP001164746"/>
    </source>
</evidence>
<accession>A0ABY7FCH8</accession>
<keyword evidence="5" id="KW-1185">Reference proteome</keyword>
<dbReference type="PANTHER" id="PTHR45920:SF7">
    <property type="entry name" value="FORMIN-G"/>
    <property type="match status" value="1"/>
</dbReference>
<feature type="domain" description="FH2" evidence="3">
    <location>
        <begin position="188"/>
        <end position="497"/>
    </location>
</feature>
<comment type="similarity">
    <text evidence="1">Belongs to the formin homology family. Cappuccino subfamily.</text>
</comment>
<dbReference type="InterPro" id="IPR015425">
    <property type="entry name" value="FH2_Formin"/>
</dbReference>
<feature type="region of interest" description="Disordered" evidence="2">
    <location>
        <begin position="17"/>
        <end position="40"/>
    </location>
</feature>
<gene>
    <name evidence="4" type="ORF">MAR_000570</name>
</gene>